<dbReference type="AlphaFoldDB" id="X1A9F9"/>
<dbReference type="Gene3D" id="3.40.50.720">
    <property type="entry name" value="NAD(P)-binding Rossmann-like Domain"/>
    <property type="match status" value="1"/>
</dbReference>
<dbReference type="InterPro" id="IPR050463">
    <property type="entry name" value="Gfo/Idh/MocA_oxidrdct_glycsds"/>
</dbReference>
<proteinExistence type="predicted"/>
<feature type="domain" description="GFO/IDH/MocA-like oxidoreductase" evidence="3">
    <location>
        <begin position="121"/>
        <end position="248"/>
    </location>
</feature>
<evidence type="ECO:0008006" key="5">
    <source>
        <dbReference type="Google" id="ProtNLM"/>
    </source>
</evidence>
<organism evidence="4">
    <name type="scientific">marine sediment metagenome</name>
    <dbReference type="NCBI Taxonomy" id="412755"/>
    <lineage>
        <taxon>unclassified sequences</taxon>
        <taxon>metagenomes</taxon>
        <taxon>ecological metagenomes</taxon>
    </lineage>
</organism>
<name>X1A9F9_9ZZZZ</name>
<evidence type="ECO:0000256" key="1">
    <source>
        <dbReference type="ARBA" id="ARBA00023002"/>
    </source>
</evidence>
<dbReference type="Pfam" id="PF01408">
    <property type="entry name" value="GFO_IDH_MocA"/>
    <property type="match status" value="1"/>
</dbReference>
<gene>
    <name evidence="4" type="ORF">S01H4_13728</name>
</gene>
<dbReference type="GO" id="GO:0000166">
    <property type="term" value="F:nucleotide binding"/>
    <property type="evidence" value="ECO:0007669"/>
    <property type="project" value="InterPro"/>
</dbReference>
<dbReference type="SUPFAM" id="SSF55347">
    <property type="entry name" value="Glyceraldehyde-3-phosphate dehydrogenase-like, C-terminal domain"/>
    <property type="match status" value="1"/>
</dbReference>
<evidence type="ECO:0000259" key="3">
    <source>
        <dbReference type="Pfam" id="PF22725"/>
    </source>
</evidence>
<keyword evidence="1" id="KW-0560">Oxidoreductase</keyword>
<dbReference type="InterPro" id="IPR000683">
    <property type="entry name" value="Gfo/Idh/MocA-like_OxRdtase_N"/>
</dbReference>
<dbReference type="SUPFAM" id="SSF51735">
    <property type="entry name" value="NAD(P)-binding Rossmann-fold domains"/>
    <property type="match status" value="1"/>
</dbReference>
<accession>X1A9F9</accession>
<evidence type="ECO:0000313" key="4">
    <source>
        <dbReference type="EMBL" id="GAG56826.1"/>
    </source>
</evidence>
<feature type="non-terminal residue" evidence="4">
    <location>
        <position position="1"/>
    </location>
</feature>
<dbReference type="GO" id="GO:0016491">
    <property type="term" value="F:oxidoreductase activity"/>
    <property type="evidence" value="ECO:0007669"/>
    <property type="project" value="UniProtKB-KW"/>
</dbReference>
<dbReference type="Pfam" id="PF22725">
    <property type="entry name" value="GFO_IDH_MocA_C3"/>
    <property type="match status" value="1"/>
</dbReference>
<dbReference type="InterPro" id="IPR036291">
    <property type="entry name" value="NAD(P)-bd_dom_sf"/>
</dbReference>
<comment type="caution">
    <text evidence="4">The sequence shown here is derived from an EMBL/GenBank/DDBJ whole genome shotgun (WGS) entry which is preliminary data.</text>
</comment>
<dbReference type="EMBL" id="BART01006040">
    <property type="protein sequence ID" value="GAG56826.1"/>
    <property type="molecule type" value="Genomic_DNA"/>
</dbReference>
<feature type="domain" description="Gfo/Idh/MocA-like oxidoreductase N-terminal" evidence="2">
    <location>
        <begin position="14"/>
        <end position="101"/>
    </location>
</feature>
<dbReference type="InterPro" id="IPR055170">
    <property type="entry name" value="GFO_IDH_MocA-like_dom"/>
</dbReference>
<dbReference type="PANTHER" id="PTHR43818">
    <property type="entry name" value="BCDNA.GH03377"/>
    <property type="match status" value="1"/>
</dbReference>
<sequence>QHPRWYFPLWSHLPEYRPVAVAEEDEVFLESQKDFYNLDTHTDYRELLGRDDVDVVIIFLPHSRMPEAVREAAAAGKHIIVEKPCAANIEGVDEIVETARRYPYIKISAPYCWRTHPVSEKIHSAVRDGAIGKITAMEGRLNAGGAHRYVRDNCSWMLKSSEGGGPMWNIGVHWIDYFRWITGSEVVSVSGAVSGPYGQPERDIEDNAQSVLGFENGAVGILDISYSLPESYPGKRDIYVAFRGTKGDAAWAPAWQGTTDELLLVSEQNTAGEERCRHIEVVSKDIPGYGGHMAWTWLKDFAKAVSDDIEPSVGIDDIRAAVRVADAFYRSVKSGRSEPVNIK</sequence>
<dbReference type="PANTHER" id="PTHR43818:SF11">
    <property type="entry name" value="BCDNA.GH03377"/>
    <property type="match status" value="1"/>
</dbReference>
<protein>
    <recommendedName>
        <fullName evidence="5">Gfo/Idh/MocA-like oxidoreductase N-terminal domain-containing protein</fullName>
    </recommendedName>
</protein>
<evidence type="ECO:0000259" key="2">
    <source>
        <dbReference type="Pfam" id="PF01408"/>
    </source>
</evidence>
<reference evidence="4" key="1">
    <citation type="journal article" date="2014" name="Front. Microbiol.">
        <title>High frequency of phylogenetically diverse reductive dehalogenase-homologous genes in deep subseafloor sedimentary metagenomes.</title>
        <authorList>
            <person name="Kawai M."/>
            <person name="Futagami T."/>
            <person name="Toyoda A."/>
            <person name="Takaki Y."/>
            <person name="Nishi S."/>
            <person name="Hori S."/>
            <person name="Arai W."/>
            <person name="Tsubouchi T."/>
            <person name="Morono Y."/>
            <person name="Uchiyama I."/>
            <person name="Ito T."/>
            <person name="Fujiyama A."/>
            <person name="Inagaki F."/>
            <person name="Takami H."/>
        </authorList>
    </citation>
    <scope>NUCLEOTIDE SEQUENCE</scope>
    <source>
        <strain evidence="4">Expedition CK06-06</strain>
    </source>
</reference>
<dbReference type="Gene3D" id="3.30.360.10">
    <property type="entry name" value="Dihydrodipicolinate Reductase, domain 2"/>
    <property type="match status" value="1"/>
</dbReference>